<evidence type="ECO:0000313" key="8">
    <source>
        <dbReference type="EMBL" id="KAF6378302.1"/>
    </source>
</evidence>
<organism evidence="8 9">
    <name type="scientific">Myotis myotis</name>
    <name type="common">Greater mouse-eared bat</name>
    <name type="synonym">Vespertilio myotis</name>
    <dbReference type="NCBI Taxonomy" id="51298"/>
    <lineage>
        <taxon>Eukaryota</taxon>
        <taxon>Metazoa</taxon>
        <taxon>Chordata</taxon>
        <taxon>Craniata</taxon>
        <taxon>Vertebrata</taxon>
        <taxon>Euteleostomi</taxon>
        <taxon>Mammalia</taxon>
        <taxon>Eutheria</taxon>
        <taxon>Laurasiatheria</taxon>
        <taxon>Chiroptera</taxon>
        <taxon>Yangochiroptera</taxon>
        <taxon>Vespertilionidae</taxon>
        <taxon>Myotis</taxon>
    </lineage>
</organism>
<dbReference type="EMBL" id="JABWUV010000002">
    <property type="protein sequence ID" value="KAF6378302.1"/>
    <property type="molecule type" value="Genomic_DNA"/>
</dbReference>
<evidence type="ECO:0000313" key="9">
    <source>
        <dbReference type="Proteomes" id="UP000527355"/>
    </source>
</evidence>
<dbReference type="Gene3D" id="4.10.280.10">
    <property type="entry name" value="Helix-loop-helix DNA-binding domain"/>
    <property type="match status" value="1"/>
</dbReference>
<dbReference type="Pfam" id="PF00010">
    <property type="entry name" value="HLH"/>
    <property type="match status" value="1"/>
</dbReference>
<keyword evidence="9" id="KW-1185">Reference proteome</keyword>
<keyword evidence="3" id="KW-0805">Transcription regulation</keyword>
<comment type="subcellular location">
    <subcellularLocation>
        <location evidence="1">Nucleus</location>
    </subcellularLocation>
</comment>
<evidence type="ECO:0000256" key="1">
    <source>
        <dbReference type="ARBA" id="ARBA00004123"/>
    </source>
</evidence>
<evidence type="ECO:0000256" key="2">
    <source>
        <dbReference type="ARBA" id="ARBA00022491"/>
    </source>
</evidence>
<dbReference type="GO" id="GO:0005634">
    <property type="term" value="C:nucleus"/>
    <property type="evidence" value="ECO:0007669"/>
    <property type="project" value="UniProtKB-SubCell"/>
</dbReference>
<dbReference type="AlphaFoldDB" id="A0A7J7ZVG5"/>
<feature type="domain" description="BHLH" evidence="7">
    <location>
        <begin position="18"/>
        <end position="74"/>
    </location>
</feature>
<comment type="caution">
    <text evidence="8">The sequence shown here is derived from an EMBL/GenBank/DDBJ whole genome shotgun (WGS) entry which is preliminary data.</text>
</comment>
<dbReference type="VEuPathDB" id="HostDB:GeneID_118675160"/>
<proteinExistence type="predicted"/>
<keyword evidence="5" id="KW-0539">Nucleus</keyword>
<feature type="region of interest" description="Disordered" evidence="6">
    <location>
        <begin position="108"/>
        <end position="140"/>
    </location>
</feature>
<dbReference type="PANTHER" id="PTHR10985">
    <property type="entry name" value="BASIC HELIX-LOOP-HELIX TRANSCRIPTION FACTOR, HES-RELATED"/>
    <property type="match status" value="1"/>
</dbReference>
<dbReference type="InterPro" id="IPR050370">
    <property type="entry name" value="HES_HEY"/>
</dbReference>
<dbReference type="InterPro" id="IPR011598">
    <property type="entry name" value="bHLH_dom"/>
</dbReference>
<keyword evidence="2" id="KW-0678">Repressor</keyword>
<dbReference type="GO" id="GO:0046983">
    <property type="term" value="F:protein dimerization activity"/>
    <property type="evidence" value="ECO:0007669"/>
    <property type="project" value="InterPro"/>
</dbReference>
<dbReference type="CDD" id="cd18933">
    <property type="entry name" value="bHLH-O_HES3"/>
    <property type="match status" value="1"/>
</dbReference>
<sequence length="204" mass="21796">MGTEPGTQGSSGGPAGRFRKISKPLMEKKRRARINVSLEQLRSLLEKHYSHQIRKRKLEKADILELSVKYMKSLQSSVQGLWPVRSGAEYPSGFRGCLPGVGQLRRRGEGGGGAGLRCPLVPERTVGSTMDSASPRPEAPTRCGPCAPAIWAPNPGASGSRCPPARLLLPGGLPGPSTHVPAPQPASRHGAESPGSGMRLWRPW</sequence>
<dbReference type="SMART" id="SM00353">
    <property type="entry name" value="HLH"/>
    <property type="match status" value="1"/>
</dbReference>
<reference evidence="8 9" key="1">
    <citation type="journal article" date="2020" name="Nature">
        <title>Six reference-quality genomes reveal evolution of bat adaptations.</title>
        <authorList>
            <person name="Jebb D."/>
            <person name="Huang Z."/>
            <person name="Pippel M."/>
            <person name="Hughes G.M."/>
            <person name="Lavrichenko K."/>
            <person name="Devanna P."/>
            <person name="Winkler S."/>
            <person name="Jermiin L.S."/>
            <person name="Skirmuntt E.C."/>
            <person name="Katzourakis A."/>
            <person name="Burkitt-Gray L."/>
            <person name="Ray D.A."/>
            <person name="Sullivan K.A.M."/>
            <person name="Roscito J.G."/>
            <person name="Kirilenko B.M."/>
            <person name="Davalos L.M."/>
            <person name="Corthals A.P."/>
            <person name="Power M.L."/>
            <person name="Jones G."/>
            <person name="Ransome R.D."/>
            <person name="Dechmann D.K.N."/>
            <person name="Locatelli A.G."/>
            <person name="Puechmaille S.J."/>
            <person name="Fedrigo O."/>
            <person name="Jarvis E.D."/>
            <person name="Hiller M."/>
            <person name="Vernes S.C."/>
            <person name="Myers E.W."/>
            <person name="Teeling E.C."/>
        </authorList>
    </citation>
    <scope>NUCLEOTIDE SEQUENCE [LARGE SCALE GENOMIC DNA]</scope>
    <source>
        <strain evidence="8">MMyoMyo1</strain>
        <tissue evidence="8">Flight muscle</tissue>
    </source>
</reference>
<accession>A0A7J7ZVG5</accession>
<dbReference type="Proteomes" id="UP000527355">
    <property type="component" value="Unassembled WGS sequence"/>
</dbReference>
<dbReference type="PROSITE" id="PS50888">
    <property type="entry name" value="BHLH"/>
    <property type="match status" value="1"/>
</dbReference>
<dbReference type="InterPro" id="IPR036638">
    <property type="entry name" value="HLH_DNA-bd_sf"/>
</dbReference>
<evidence type="ECO:0000256" key="6">
    <source>
        <dbReference type="SAM" id="MobiDB-lite"/>
    </source>
</evidence>
<dbReference type="SUPFAM" id="SSF47459">
    <property type="entry name" value="HLH, helix-loop-helix DNA-binding domain"/>
    <property type="match status" value="1"/>
</dbReference>
<name>A0A7J7ZVG5_MYOMY</name>
<evidence type="ECO:0000256" key="3">
    <source>
        <dbReference type="ARBA" id="ARBA00023015"/>
    </source>
</evidence>
<keyword evidence="4" id="KW-0804">Transcription</keyword>
<gene>
    <name evidence="8" type="ORF">mMyoMyo1_006262</name>
</gene>
<feature type="region of interest" description="Disordered" evidence="6">
    <location>
        <begin position="170"/>
        <end position="204"/>
    </location>
</feature>
<evidence type="ECO:0000256" key="4">
    <source>
        <dbReference type="ARBA" id="ARBA00023163"/>
    </source>
</evidence>
<evidence type="ECO:0000256" key="5">
    <source>
        <dbReference type="ARBA" id="ARBA00023242"/>
    </source>
</evidence>
<protein>
    <submittedName>
        <fullName evidence="8">Hes family bHLH transcription factor 3</fullName>
    </submittedName>
</protein>
<evidence type="ECO:0000259" key="7">
    <source>
        <dbReference type="PROSITE" id="PS50888"/>
    </source>
</evidence>
<dbReference type="FunFam" id="4.10.280.10:FF:000077">
    <property type="entry name" value="transcription factor HES-3 isoform X2"/>
    <property type="match status" value="1"/>
</dbReference>
<feature type="region of interest" description="Disordered" evidence="6">
    <location>
        <begin position="1"/>
        <end position="24"/>
    </location>
</feature>